<dbReference type="FunCoup" id="G1SIN9">
    <property type="interactions" value="1665"/>
</dbReference>
<dbReference type="PaxDb" id="9986-ENSOCUP00000002554"/>
<dbReference type="PANTHER" id="PTHR28618:SF1">
    <property type="entry name" value="CENTROSOMAL PROTEIN POC5"/>
    <property type="match status" value="1"/>
</dbReference>
<feature type="signal peptide" evidence="13">
    <location>
        <begin position="1"/>
        <end position="24"/>
    </location>
</feature>
<evidence type="ECO:0000256" key="1">
    <source>
        <dbReference type="ARBA" id="ARBA00004114"/>
    </source>
</evidence>
<dbReference type="GeneTree" id="ENSGT00390000004454"/>
<keyword evidence="7" id="KW-0206">Cytoskeleton</keyword>
<evidence type="ECO:0000256" key="8">
    <source>
        <dbReference type="ARBA" id="ARBA00023306"/>
    </source>
</evidence>
<evidence type="ECO:0000313" key="14">
    <source>
        <dbReference type="Ensembl" id="ENSOCUP00000002554.3"/>
    </source>
</evidence>
<accession>G1SIN9</accession>
<evidence type="ECO:0000256" key="13">
    <source>
        <dbReference type="SAM" id="SignalP"/>
    </source>
</evidence>
<evidence type="ECO:0000313" key="15">
    <source>
        <dbReference type="Proteomes" id="UP000001811"/>
    </source>
</evidence>
<reference evidence="14 15" key="1">
    <citation type="journal article" date="2011" name="Nature">
        <title>A high-resolution map of human evolutionary constraint using 29 mammals.</title>
        <authorList>
            <person name="Lindblad-Toh K."/>
            <person name="Garber M."/>
            <person name="Zuk O."/>
            <person name="Lin M.F."/>
            <person name="Parker B.J."/>
            <person name="Washietl S."/>
            <person name="Kheradpour P."/>
            <person name="Ernst J."/>
            <person name="Jordan G."/>
            <person name="Mauceli E."/>
            <person name="Ward L.D."/>
            <person name="Lowe C.B."/>
            <person name="Holloway A.K."/>
            <person name="Clamp M."/>
            <person name="Gnerre S."/>
            <person name="Alfoldi J."/>
            <person name="Beal K."/>
            <person name="Chang J."/>
            <person name="Clawson H."/>
            <person name="Cuff J."/>
            <person name="Di Palma F."/>
            <person name="Fitzgerald S."/>
            <person name="Flicek P."/>
            <person name="Guttman M."/>
            <person name="Hubisz M.J."/>
            <person name="Jaffe D.B."/>
            <person name="Jungreis I."/>
            <person name="Kent W.J."/>
            <person name="Kostka D."/>
            <person name="Lara M."/>
            <person name="Martins A.L."/>
            <person name="Massingham T."/>
            <person name="Moltke I."/>
            <person name="Raney B.J."/>
            <person name="Rasmussen M.D."/>
            <person name="Robinson J."/>
            <person name="Stark A."/>
            <person name="Vilella A.J."/>
            <person name="Wen J."/>
            <person name="Xie X."/>
            <person name="Zody M.C."/>
            <person name="Baldwin J."/>
            <person name="Bloom T."/>
            <person name="Chin C.W."/>
            <person name="Heiman D."/>
            <person name="Nicol R."/>
            <person name="Nusbaum C."/>
            <person name="Young S."/>
            <person name="Wilkinson J."/>
            <person name="Worley K.C."/>
            <person name="Kovar C.L."/>
            <person name="Muzny D.M."/>
            <person name="Gibbs R.A."/>
            <person name="Cree A."/>
            <person name="Dihn H.H."/>
            <person name="Fowler G."/>
            <person name="Jhangiani S."/>
            <person name="Joshi V."/>
            <person name="Lee S."/>
            <person name="Lewis L.R."/>
            <person name="Nazareth L.V."/>
            <person name="Okwuonu G."/>
            <person name="Santibanez J."/>
            <person name="Warren W.C."/>
            <person name="Mardis E.R."/>
            <person name="Weinstock G.M."/>
            <person name="Wilson R.K."/>
            <person name="Delehaunty K."/>
            <person name="Dooling D."/>
            <person name="Fronik C."/>
            <person name="Fulton L."/>
            <person name="Fulton B."/>
            <person name="Graves T."/>
            <person name="Minx P."/>
            <person name="Sodergren E."/>
            <person name="Birney E."/>
            <person name="Margulies E.H."/>
            <person name="Herrero J."/>
            <person name="Green E.D."/>
            <person name="Haussler D."/>
            <person name="Siepel A."/>
            <person name="Goldman N."/>
            <person name="Pollard K.S."/>
            <person name="Pedersen J.S."/>
            <person name="Lander E.S."/>
            <person name="Kellis M."/>
        </authorList>
    </citation>
    <scope>NUCLEOTIDE SEQUENCE [LARGE SCALE GENOMIC DNA]</scope>
    <source>
        <strain evidence="15">Thorbecke</strain>
    </source>
</reference>
<dbReference type="Ensembl" id="ENSOCUT00000002939.4">
    <property type="protein sequence ID" value="ENSOCUP00000002554.3"/>
    <property type="gene ID" value="ENSOCUG00000002940.4"/>
</dbReference>
<dbReference type="InterPro" id="IPR033351">
    <property type="entry name" value="POC5"/>
</dbReference>
<keyword evidence="6 11" id="KW-0175">Coiled coil</keyword>
<evidence type="ECO:0000256" key="5">
    <source>
        <dbReference type="ARBA" id="ARBA00022737"/>
    </source>
</evidence>
<dbReference type="GO" id="GO:0061511">
    <property type="term" value="P:centriole elongation"/>
    <property type="evidence" value="ECO:0007669"/>
    <property type="project" value="Ensembl"/>
</dbReference>
<feature type="coiled-coil region" evidence="11">
    <location>
        <begin position="304"/>
        <end position="338"/>
    </location>
</feature>
<dbReference type="GO" id="GO:0005813">
    <property type="term" value="C:centrosome"/>
    <property type="evidence" value="ECO:0007669"/>
    <property type="project" value="Ensembl"/>
</dbReference>
<evidence type="ECO:0000256" key="12">
    <source>
        <dbReference type="SAM" id="MobiDB-lite"/>
    </source>
</evidence>
<keyword evidence="5" id="KW-0677">Repeat</keyword>
<comment type="function">
    <text evidence="10">Essential for the assembly of the distal half of centrioles, required for centriole elongation. Acts as a negative regulator of centriole elongation.</text>
</comment>
<dbReference type="InParanoid" id="G1SIN9"/>
<evidence type="ECO:0000256" key="6">
    <source>
        <dbReference type="ARBA" id="ARBA00023054"/>
    </source>
</evidence>
<feature type="region of interest" description="Disordered" evidence="12">
    <location>
        <begin position="651"/>
        <end position="689"/>
    </location>
</feature>
<evidence type="ECO:0000256" key="4">
    <source>
        <dbReference type="ARBA" id="ARBA00022490"/>
    </source>
</evidence>
<keyword evidence="15" id="KW-1185">Reference proteome</keyword>
<feature type="compositionally biased region" description="Low complexity" evidence="12">
    <location>
        <begin position="658"/>
        <end position="673"/>
    </location>
</feature>
<feature type="region of interest" description="Disordered" evidence="12">
    <location>
        <begin position="489"/>
        <end position="523"/>
    </location>
</feature>
<feature type="region of interest" description="Disordered" evidence="12">
    <location>
        <begin position="206"/>
        <end position="227"/>
    </location>
</feature>
<feature type="compositionally biased region" description="Polar residues" evidence="12">
    <location>
        <begin position="680"/>
        <end position="689"/>
    </location>
</feature>
<feature type="coiled-coil region" evidence="11">
    <location>
        <begin position="430"/>
        <end position="471"/>
    </location>
</feature>
<dbReference type="STRING" id="9986.ENSOCUP00000002554"/>
<comment type="similarity">
    <text evidence="2">Belongs to the POC5 family.</text>
</comment>
<dbReference type="GO" id="GO:0005814">
    <property type="term" value="C:centriole"/>
    <property type="evidence" value="ECO:0007669"/>
    <property type="project" value="UniProtKB-SubCell"/>
</dbReference>
<name>G1SIN9_RABIT</name>
<dbReference type="GO" id="GO:1903723">
    <property type="term" value="P:negative regulation of centriole elongation"/>
    <property type="evidence" value="ECO:0007669"/>
    <property type="project" value="Ensembl"/>
</dbReference>
<keyword evidence="13" id="KW-0732">Signal</keyword>
<protein>
    <recommendedName>
        <fullName evidence="3">Centrosomal protein POC5</fullName>
    </recommendedName>
    <alternativeName>
        <fullName evidence="9">Protein of centriole 5</fullName>
    </alternativeName>
</protein>
<feature type="compositionally biased region" description="Polar residues" evidence="12">
    <location>
        <begin position="210"/>
        <end position="221"/>
    </location>
</feature>
<dbReference type="eggNOG" id="ENOG502QUKU">
    <property type="taxonomic scope" value="Eukaryota"/>
</dbReference>
<dbReference type="GO" id="GO:0032391">
    <property type="term" value="C:photoreceptor connecting cilium"/>
    <property type="evidence" value="ECO:0007669"/>
    <property type="project" value="TreeGrafter"/>
</dbReference>
<reference evidence="14" key="2">
    <citation type="submission" date="2025-08" db="UniProtKB">
        <authorList>
            <consortium name="Ensembl"/>
        </authorList>
    </citation>
    <scope>IDENTIFICATION</scope>
    <source>
        <strain evidence="14">Thorbecke</strain>
    </source>
</reference>
<evidence type="ECO:0000256" key="2">
    <source>
        <dbReference type="ARBA" id="ARBA00010411"/>
    </source>
</evidence>
<evidence type="ECO:0000256" key="7">
    <source>
        <dbReference type="ARBA" id="ARBA00023212"/>
    </source>
</evidence>
<keyword evidence="4" id="KW-0963">Cytoplasm</keyword>
<dbReference type="OMA" id="KKVWKAW"/>
<dbReference type="AlphaFoldDB" id="G1SIN9"/>
<dbReference type="Bgee" id="ENSOCUG00000002940">
    <property type="expression patterns" value="Expressed in testis and 18 other cell types or tissues"/>
</dbReference>
<evidence type="ECO:0000256" key="9">
    <source>
        <dbReference type="ARBA" id="ARBA00031694"/>
    </source>
</evidence>
<organism evidence="14 15">
    <name type="scientific">Oryctolagus cuniculus</name>
    <name type="common">Rabbit</name>
    <dbReference type="NCBI Taxonomy" id="9986"/>
    <lineage>
        <taxon>Eukaryota</taxon>
        <taxon>Metazoa</taxon>
        <taxon>Chordata</taxon>
        <taxon>Craniata</taxon>
        <taxon>Vertebrata</taxon>
        <taxon>Euteleostomi</taxon>
        <taxon>Mammalia</taxon>
        <taxon>Eutheria</taxon>
        <taxon>Euarchontoglires</taxon>
        <taxon>Glires</taxon>
        <taxon>Lagomorpha</taxon>
        <taxon>Leporidae</taxon>
        <taxon>Oryctolagus</taxon>
    </lineage>
</organism>
<proteinExistence type="inferred from homology"/>
<dbReference type="OrthoDB" id="10064898at2759"/>
<evidence type="ECO:0000256" key="3">
    <source>
        <dbReference type="ARBA" id="ARBA00014910"/>
    </source>
</evidence>
<gene>
    <name evidence="14" type="primary">POC5</name>
</gene>
<comment type="subcellular location">
    <subcellularLocation>
        <location evidence="1">Cytoplasm</location>
        <location evidence="1">Cytoskeleton</location>
        <location evidence="1">Microtubule organizing center</location>
        <location evidence="1">Centrosome</location>
        <location evidence="1">Centriole</location>
    </subcellularLocation>
</comment>
<evidence type="ECO:0000256" key="10">
    <source>
        <dbReference type="ARBA" id="ARBA00049959"/>
    </source>
</evidence>
<keyword evidence="8" id="KW-0131">Cell cycle</keyword>
<sequence>MSPPGRSVRTCWSLLLGVAPRTLCAHLLVSPPRCRPQDALCAPAGLSSSVSPPGRSVRTCWSFPLGVAPRTLCAHLLVSPPECVSVCLPPLGAGSPSSWPWPLLPALGVPREALCRMSSEEDKYSLPAMQSNSDAGSSVSTELQEEYEELLRYAIMNPPADSGASAASHPRAEGAPDTRISAAAGGILHHQGNNPVIRETGMEVGKKSDLNNSKTDGSSPALSPRKASHPVMDFFSSHLLGDSSSPGSTSSHTEAREVVVGDFLVSEENLQKVESVLDLWSSGLKTNIISELSKWRLNFIDWHRMEMKKEKEKHAAHLKQLNDQISDLQELHRAFEISLGRKDEVISSLSHAVGKQKERIELMRTFFHWRIGHVKSRQDVYEGKLADQYFQRSLLKKVWRGWRCVVQKRWKDVVERACQARAEEVCVQISSDYEARIAMLSGALENAKAEIQRMQQEKEHFEDSMKKAFMRGVCALNLEAMTIFQSRGDAGTDCASTRREEHGPGAPGKEPAAHLDPSAPPTPSTVTLPLLLSPAGAGAGATSIAAIPSAVSTTSAGAASASSAYVPVSVLGTGPAAAAAPEEYVPRVVTSAQQKAGRTITARITGKCDFASKNRVNSSLAIMGVSPPVSSVVVEKHHPVTVQTIPQATAAKYPRALPPESSSSASRSLGTRSTHAHSLGSVQSIKVVD</sequence>
<feature type="chain" id="PRO_5003422639" description="Centrosomal protein POC5" evidence="13">
    <location>
        <begin position="25"/>
        <end position="689"/>
    </location>
</feature>
<dbReference type="HOGENOM" id="CLU_035726_0_0_1"/>
<dbReference type="PANTHER" id="PTHR28618">
    <property type="entry name" value="CENTROSOMAL PROTEIN POC5"/>
    <property type="match status" value="1"/>
</dbReference>
<dbReference type="GO" id="GO:0042462">
    <property type="term" value="P:eye photoreceptor cell development"/>
    <property type="evidence" value="ECO:0007669"/>
    <property type="project" value="TreeGrafter"/>
</dbReference>
<evidence type="ECO:0000256" key="11">
    <source>
        <dbReference type="SAM" id="Coils"/>
    </source>
</evidence>
<dbReference type="Proteomes" id="UP000001811">
    <property type="component" value="Unplaced"/>
</dbReference>
<reference evidence="14" key="3">
    <citation type="submission" date="2025-09" db="UniProtKB">
        <authorList>
            <consortium name="Ensembl"/>
        </authorList>
    </citation>
    <scope>IDENTIFICATION</scope>
    <source>
        <strain evidence="14">Thorbecke</strain>
    </source>
</reference>